<keyword evidence="4" id="KW-1185">Reference proteome</keyword>
<dbReference type="Proteomes" id="UP001482520">
    <property type="component" value="Unassembled WGS sequence"/>
</dbReference>
<evidence type="ECO:0000256" key="1">
    <source>
        <dbReference type="SAM" id="SignalP"/>
    </source>
</evidence>
<name>A0ABV1P2K0_9ACTN</name>
<gene>
    <name evidence="3" type="ORF">V6R90_16980</name>
</gene>
<dbReference type="Gene3D" id="2.60.120.200">
    <property type="match status" value="1"/>
</dbReference>
<evidence type="ECO:0000313" key="3">
    <source>
        <dbReference type="EMBL" id="MEQ7848975.1"/>
    </source>
</evidence>
<evidence type="ECO:0000313" key="4">
    <source>
        <dbReference type="Proteomes" id="UP001482520"/>
    </source>
</evidence>
<dbReference type="PROSITE" id="PS51762">
    <property type="entry name" value="GH16_2"/>
    <property type="match status" value="1"/>
</dbReference>
<organism evidence="3 4">
    <name type="scientific">Nocardioides kribbensis</name>
    <dbReference type="NCBI Taxonomy" id="305517"/>
    <lineage>
        <taxon>Bacteria</taxon>
        <taxon>Bacillati</taxon>
        <taxon>Actinomycetota</taxon>
        <taxon>Actinomycetes</taxon>
        <taxon>Propionibacteriales</taxon>
        <taxon>Nocardioidaceae</taxon>
        <taxon>Nocardioides</taxon>
    </lineage>
</organism>
<comment type="caution">
    <text evidence="3">The sequence shown here is derived from an EMBL/GenBank/DDBJ whole genome shotgun (WGS) entry which is preliminary data.</text>
</comment>
<proteinExistence type="predicted"/>
<accession>A0ABV1P2K0</accession>
<feature type="domain" description="GH16" evidence="2">
    <location>
        <begin position="246"/>
        <end position="508"/>
    </location>
</feature>
<keyword evidence="1" id="KW-0732">Signal</keyword>
<protein>
    <recommendedName>
        <fullName evidence="2">GH16 domain-containing protein</fullName>
    </recommendedName>
</protein>
<sequence>MLSLLTGALSAATGTATASLPPAPSALAVSPTSYVGGQAVTWTGSLGVAGPRALVLEHHMGRPGDAWVTEPGVVGTSALDGSFSFVHEAPSMMNIHYRVRGGSAVSAPLTFLAKTQDLTIRVAGTRADAANPPGRVEAGRPFAIAVDTTPDELRGPTSRGLPVFEGRTLTLQRRVDADTWDTLATTTVPADGATRFTDLEADAGVVVYRVRAEDHRTGGHRIGWTQSFPLYVLVGEQAQQAWDRDHPATTSPRPSYVGAAAAAPTRAATAGRALQAAPGATAGQRLRWFPALFDFAWEFGQSLTSLPARGTRLAGGWVDHSEGAGRVSKVNGGLAIDSKRLATAGPGDFGTTRATLRGNAMTYGRWEARMRVRDAAERTGHPYDVLAELVPAAVGDQDCGAGTIRLARISPHSRVVRFGAQSAQHRWSGRVTGPDTPTRFAYAVAVEVGRDHVTWFVNGVPVGTVTGEEVVPGVPLTLRLSLVGDGAQEMDHTGLISDWQRGFPITTGEETLSRDRLPHRAVAARC</sequence>
<evidence type="ECO:0000259" key="2">
    <source>
        <dbReference type="PROSITE" id="PS51762"/>
    </source>
</evidence>
<dbReference type="InterPro" id="IPR000757">
    <property type="entry name" value="Beta-glucanase-like"/>
</dbReference>
<feature type="chain" id="PRO_5046239027" description="GH16 domain-containing protein" evidence="1">
    <location>
        <begin position="19"/>
        <end position="526"/>
    </location>
</feature>
<feature type="signal peptide" evidence="1">
    <location>
        <begin position="1"/>
        <end position="18"/>
    </location>
</feature>
<dbReference type="EMBL" id="JBEGDP010000025">
    <property type="protein sequence ID" value="MEQ7848975.1"/>
    <property type="molecule type" value="Genomic_DNA"/>
</dbReference>
<reference evidence="3 4" key="1">
    <citation type="submission" date="2024-02" db="EMBL/GenBank/DDBJ databases">
        <title>Full genome sequence of Nocardioides kribbensis.</title>
        <authorList>
            <person name="Poletto B.L."/>
            <person name="Silva G."/>
            <person name="Galante D."/>
            <person name="Campos K.R."/>
            <person name="Santos M.B.N."/>
            <person name="Sacchi C.T."/>
        </authorList>
    </citation>
    <scope>NUCLEOTIDE SEQUENCE [LARGE SCALE GENOMIC DNA]</scope>
    <source>
        <strain evidence="3 4">O4R</strain>
    </source>
</reference>